<dbReference type="PANTHER" id="PTHR13355:SF11">
    <property type="entry name" value="GLUCOSAMINE 6-PHOSPHATE N-ACETYLTRANSFERASE"/>
    <property type="match status" value="1"/>
</dbReference>
<keyword evidence="5" id="KW-1185">Reference proteome</keyword>
<dbReference type="AlphaFoldDB" id="G0S1Z1"/>
<evidence type="ECO:0000259" key="3">
    <source>
        <dbReference type="PROSITE" id="PS51186"/>
    </source>
</evidence>
<reference evidence="4 5" key="1">
    <citation type="journal article" date="2011" name="Cell">
        <title>Insight into structure and assembly of the nuclear pore complex by utilizing the genome of a eukaryotic thermophile.</title>
        <authorList>
            <person name="Amlacher S."/>
            <person name="Sarges P."/>
            <person name="Flemming D."/>
            <person name="van Noort V."/>
            <person name="Kunze R."/>
            <person name="Devos D.P."/>
            <person name="Arumugam M."/>
            <person name="Bork P."/>
            <person name="Hurt E."/>
        </authorList>
    </citation>
    <scope>NUCLEOTIDE SEQUENCE [LARGE SCALE GENOMIC DNA]</scope>
    <source>
        <strain evidence="5">DSM 1495 / CBS 144.50 / IMI 039719</strain>
    </source>
</reference>
<dbReference type="UniPathway" id="UPA00113">
    <property type="reaction ID" value="UER00529"/>
</dbReference>
<feature type="compositionally biased region" description="Low complexity" evidence="2">
    <location>
        <begin position="163"/>
        <end position="174"/>
    </location>
</feature>
<dbReference type="RefSeq" id="XP_006692043.1">
    <property type="nucleotide sequence ID" value="XM_006691980.1"/>
</dbReference>
<evidence type="ECO:0000313" key="4">
    <source>
        <dbReference type="EMBL" id="EGS23051.1"/>
    </source>
</evidence>
<feature type="region of interest" description="Disordered" evidence="2">
    <location>
        <begin position="153"/>
        <end position="179"/>
    </location>
</feature>
<dbReference type="PROSITE" id="PS51186">
    <property type="entry name" value="GNAT"/>
    <property type="match status" value="1"/>
</dbReference>
<dbReference type="EC" id="2.3.1.4" evidence="1"/>
<dbReference type="OMA" id="RSCHWVV"/>
<dbReference type="InterPro" id="IPR039143">
    <property type="entry name" value="GNPNAT1-like"/>
</dbReference>
<dbReference type="HOGENOM" id="CLU_056607_0_0_1"/>
<dbReference type="OrthoDB" id="329272at2759"/>
<evidence type="ECO:0000256" key="2">
    <source>
        <dbReference type="SAM" id="MobiDB-lite"/>
    </source>
</evidence>
<proteinExistence type="inferred from homology"/>
<feature type="domain" description="N-acetyltransferase" evidence="3">
    <location>
        <begin position="203"/>
        <end position="314"/>
    </location>
</feature>
<dbReference type="InterPro" id="IPR000182">
    <property type="entry name" value="GNAT_dom"/>
</dbReference>
<protein>
    <recommendedName>
        <fullName evidence="1">Glucosamine 6-phosphate N-acetyltransferase</fullName>
        <ecNumber evidence="1">2.3.1.4</ecNumber>
    </recommendedName>
</protein>
<dbReference type="Pfam" id="PF00583">
    <property type="entry name" value="Acetyltransf_1"/>
    <property type="match status" value="1"/>
</dbReference>
<comment type="catalytic activity">
    <reaction evidence="1">
        <text>D-glucosamine 6-phosphate + acetyl-CoA = N-acetyl-D-glucosamine 6-phosphate + CoA + H(+)</text>
        <dbReference type="Rhea" id="RHEA:10292"/>
        <dbReference type="ChEBI" id="CHEBI:15378"/>
        <dbReference type="ChEBI" id="CHEBI:57287"/>
        <dbReference type="ChEBI" id="CHEBI:57288"/>
        <dbReference type="ChEBI" id="CHEBI:57513"/>
        <dbReference type="ChEBI" id="CHEBI:58725"/>
        <dbReference type="EC" id="2.3.1.4"/>
    </reaction>
</comment>
<comment type="similarity">
    <text evidence="1">Belongs to the acetyltransferase family. GNA1 subfamily.</text>
</comment>
<accession>G0S1Z1</accession>
<keyword evidence="1" id="KW-0012">Acyltransferase</keyword>
<dbReference type="GeneID" id="18255574"/>
<organism evidence="5">
    <name type="scientific">Chaetomium thermophilum (strain DSM 1495 / CBS 144.50 / IMI 039719)</name>
    <name type="common">Thermochaetoides thermophila</name>
    <dbReference type="NCBI Taxonomy" id="759272"/>
    <lineage>
        <taxon>Eukaryota</taxon>
        <taxon>Fungi</taxon>
        <taxon>Dikarya</taxon>
        <taxon>Ascomycota</taxon>
        <taxon>Pezizomycotina</taxon>
        <taxon>Sordariomycetes</taxon>
        <taxon>Sordariomycetidae</taxon>
        <taxon>Sordariales</taxon>
        <taxon>Chaetomiaceae</taxon>
        <taxon>Thermochaetoides</taxon>
    </lineage>
</organism>
<dbReference type="SUPFAM" id="SSF55729">
    <property type="entry name" value="Acyl-CoA N-acyltransferases (Nat)"/>
    <property type="match status" value="2"/>
</dbReference>
<dbReference type="PANTHER" id="PTHR13355">
    <property type="entry name" value="GLUCOSAMINE 6-PHOSPHATE N-ACETYLTRANSFERASE"/>
    <property type="match status" value="1"/>
</dbReference>
<dbReference type="InterPro" id="IPR016181">
    <property type="entry name" value="Acyl_CoA_acyltransferase"/>
</dbReference>
<keyword evidence="1" id="KW-0808">Transferase</keyword>
<dbReference type="Proteomes" id="UP000008066">
    <property type="component" value="Unassembled WGS sequence"/>
</dbReference>
<evidence type="ECO:0000313" key="5">
    <source>
        <dbReference type="Proteomes" id="UP000008066"/>
    </source>
</evidence>
<dbReference type="GO" id="GO:0006048">
    <property type="term" value="P:UDP-N-acetylglucosamine biosynthetic process"/>
    <property type="evidence" value="ECO:0007669"/>
    <property type="project" value="UniProtKB-UniRule"/>
</dbReference>
<dbReference type="Gene3D" id="3.40.630.30">
    <property type="match status" value="1"/>
</dbReference>
<dbReference type="GO" id="GO:0004343">
    <property type="term" value="F:glucosamine 6-phosphate N-acetyltransferase activity"/>
    <property type="evidence" value="ECO:0007669"/>
    <property type="project" value="UniProtKB-UniRule"/>
</dbReference>
<sequence length="324" mass="35808">MRRSSSSGGTPFISLLEPHPLTGWDRTLPADEQPDLDSLPRTFVDAMRVRQEVFVQEQNVPLANEFDADDPRSCHWVIYASVNKTVEPARTDPVTGKIIQPRRSETQSVPIGTIRLVPFPHPPHPLDGGVYVDGELVNSGEPVARVHSIHPAAGGERTTSQYSSNSTSPTLPNSQIVPPAPPSLIKPAFTPDRPTTYHDGVEPYLKLGRLAVIPAFRGRGIAQQLIKTAVAWARSHPEYFNPSATEQGFEQLGMEEGSRMRGGGVVPRWQGLICVHAQVEAIKVWERCGFVLDEGMGKWMEEGIPHVGMFLRVSLDKREDEFTI</sequence>
<dbReference type="EMBL" id="GL988039">
    <property type="protein sequence ID" value="EGS23051.1"/>
    <property type="molecule type" value="Genomic_DNA"/>
</dbReference>
<dbReference type="CDD" id="cd04301">
    <property type="entry name" value="NAT_SF"/>
    <property type="match status" value="1"/>
</dbReference>
<comment type="pathway">
    <text evidence="1">Nucleotide-sugar biosynthesis; UDP-N-acetyl-alpha-D-glucosamine biosynthesis; N-acetyl-alpha-D-glucosamine 1-phosphate from alpha-D-glucosamine 6-phosphate (route I): step 1/2.</text>
</comment>
<dbReference type="KEGG" id="cthr:CTHT_0015360"/>
<gene>
    <name evidence="4" type="ORF">CTHT_0015360</name>
</gene>
<dbReference type="STRING" id="759272.G0S1Z1"/>
<dbReference type="eggNOG" id="ENOG502S8FT">
    <property type="taxonomic scope" value="Eukaryota"/>
</dbReference>
<name>G0S1Z1_CHATD</name>
<evidence type="ECO:0000256" key="1">
    <source>
        <dbReference type="RuleBase" id="RU365086"/>
    </source>
</evidence>